<evidence type="ECO:0000256" key="12">
    <source>
        <dbReference type="ARBA" id="ARBA00023242"/>
    </source>
</evidence>
<keyword evidence="11 15" id="KW-0175">Coiled coil</keyword>
<comment type="function">
    <text evidence="13">E3 ubiquitin-protein ligase that mediates monoubiquitination of histone H2B to form H2BK123ub1. H2BK123ub1 gives a specific tag for epigenetic transcriptional activation and is also a prerequisite for H3K4me and H3K79me formation.</text>
</comment>
<feature type="coiled-coil region" evidence="16">
    <location>
        <begin position="357"/>
        <end position="384"/>
    </location>
</feature>
<comment type="similarity">
    <text evidence="4 15">Belongs to the BRE1 family.</text>
</comment>
<proteinExistence type="inferred from homology"/>
<dbReference type="HOGENOM" id="CLU_019713_0_0_1"/>
<dbReference type="InterPro" id="IPR013083">
    <property type="entry name" value="Znf_RING/FYVE/PHD"/>
</dbReference>
<dbReference type="Pfam" id="PF08647">
    <property type="entry name" value="BRE1"/>
    <property type="match status" value="1"/>
</dbReference>
<keyword evidence="20" id="KW-1185">Reference proteome</keyword>
<accession>F4RAS0</accession>
<organism evidence="20">
    <name type="scientific">Melampsora larici-populina (strain 98AG31 / pathotype 3-4-7)</name>
    <name type="common">Poplar leaf rust fungus</name>
    <dbReference type="NCBI Taxonomy" id="747676"/>
    <lineage>
        <taxon>Eukaryota</taxon>
        <taxon>Fungi</taxon>
        <taxon>Dikarya</taxon>
        <taxon>Basidiomycota</taxon>
        <taxon>Pucciniomycotina</taxon>
        <taxon>Pucciniomycetes</taxon>
        <taxon>Pucciniales</taxon>
        <taxon>Melampsoraceae</taxon>
        <taxon>Melampsora</taxon>
    </lineage>
</organism>
<evidence type="ECO:0000256" key="13">
    <source>
        <dbReference type="ARBA" id="ARBA00059679"/>
    </source>
</evidence>
<dbReference type="OrthoDB" id="10266039at2759"/>
<gene>
    <name evidence="19" type="ORF">MELLADRAFT_115459</name>
</gene>
<feature type="coiled-coil region" evidence="16">
    <location>
        <begin position="651"/>
        <end position="748"/>
    </location>
</feature>
<evidence type="ECO:0000256" key="16">
    <source>
        <dbReference type="SAM" id="Coils"/>
    </source>
</evidence>
<evidence type="ECO:0000256" key="7">
    <source>
        <dbReference type="ARBA" id="ARBA00022771"/>
    </source>
</evidence>
<keyword evidence="7 14" id="KW-0863">Zinc-finger</keyword>
<dbReference type="SUPFAM" id="SSF57850">
    <property type="entry name" value="RING/U-box"/>
    <property type="match status" value="1"/>
</dbReference>
<keyword evidence="9 15" id="KW-0862">Zinc</keyword>
<dbReference type="Gene3D" id="3.30.40.10">
    <property type="entry name" value="Zinc/RING finger domain, C3HC4 (zinc finger)"/>
    <property type="match status" value="1"/>
</dbReference>
<feature type="coiled-coil region" evidence="16">
    <location>
        <begin position="75"/>
        <end position="109"/>
    </location>
</feature>
<feature type="coiled-coil region" evidence="16">
    <location>
        <begin position="485"/>
        <end position="553"/>
    </location>
</feature>
<evidence type="ECO:0000256" key="15">
    <source>
        <dbReference type="RuleBase" id="RU365038"/>
    </source>
</evidence>
<comment type="catalytic activity">
    <reaction evidence="1 15">
        <text>S-ubiquitinyl-[E2 ubiquitin-conjugating enzyme]-L-cysteine + [acceptor protein]-L-lysine = [E2 ubiquitin-conjugating enzyme]-L-cysteine + N(6)-ubiquitinyl-[acceptor protein]-L-lysine.</text>
        <dbReference type="EC" id="2.3.2.27"/>
    </reaction>
</comment>
<dbReference type="RefSeq" id="XP_007405996.1">
    <property type="nucleotide sequence ID" value="XM_007405934.1"/>
</dbReference>
<dbReference type="PROSITE" id="PS00518">
    <property type="entry name" value="ZF_RING_1"/>
    <property type="match status" value="1"/>
</dbReference>
<name>F4RAS0_MELLP</name>
<dbReference type="InterPro" id="IPR017907">
    <property type="entry name" value="Znf_RING_CS"/>
</dbReference>
<feature type="region of interest" description="Disordered" evidence="17">
    <location>
        <begin position="227"/>
        <end position="299"/>
    </location>
</feature>
<dbReference type="InterPro" id="IPR058643">
    <property type="entry name" value="BRE1-like_CC"/>
</dbReference>
<evidence type="ECO:0000256" key="11">
    <source>
        <dbReference type="ARBA" id="ARBA00023054"/>
    </source>
</evidence>
<feature type="coiled-coil region" evidence="16">
    <location>
        <begin position="414"/>
        <end position="441"/>
    </location>
</feature>
<keyword evidence="5 15" id="KW-0808">Transferase</keyword>
<evidence type="ECO:0000256" key="6">
    <source>
        <dbReference type="ARBA" id="ARBA00022723"/>
    </source>
</evidence>
<dbReference type="GO" id="GO:0016567">
    <property type="term" value="P:protein ubiquitination"/>
    <property type="evidence" value="ECO:0007669"/>
    <property type="project" value="UniProtKB-UniRule"/>
</dbReference>
<dbReference type="CDD" id="cd16499">
    <property type="entry name" value="RING-HC_Bre1-like"/>
    <property type="match status" value="1"/>
</dbReference>
<evidence type="ECO:0000313" key="20">
    <source>
        <dbReference type="Proteomes" id="UP000001072"/>
    </source>
</evidence>
<dbReference type="GO" id="GO:0005634">
    <property type="term" value="C:nucleus"/>
    <property type="evidence" value="ECO:0007669"/>
    <property type="project" value="UniProtKB-SubCell"/>
</dbReference>
<evidence type="ECO:0000256" key="4">
    <source>
        <dbReference type="ARBA" id="ARBA00005555"/>
    </source>
</evidence>
<keyword evidence="10 15" id="KW-0156">Chromatin regulator</keyword>
<protein>
    <recommendedName>
        <fullName evidence="15">E3 ubiquitin protein ligase</fullName>
        <ecNumber evidence="15">2.3.2.27</ecNumber>
    </recommendedName>
</protein>
<dbReference type="PANTHER" id="PTHR23163:SF0">
    <property type="entry name" value="E3 UBIQUITIN-PROTEIN LIGASE BRE1"/>
    <property type="match status" value="1"/>
</dbReference>
<dbReference type="Proteomes" id="UP000001072">
    <property type="component" value="Unassembled WGS sequence"/>
</dbReference>
<dbReference type="VEuPathDB" id="FungiDB:MELLADRAFT_115459"/>
<dbReference type="FunCoup" id="F4RAS0">
    <property type="interactions" value="222"/>
</dbReference>
<evidence type="ECO:0000256" key="14">
    <source>
        <dbReference type="PROSITE-ProRule" id="PRU00175"/>
    </source>
</evidence>
<comment type="pathway">
    <text evidence="3 15">Protein modification; protein ubiquitination.</text>
</comment>
<dbReference type="STRING" id="747676.F4RAS0"/>
<evidence type="ECO:0000259" key="18">
    <source>
        <dbReference type="PROSITE" id="PS50089"/>
    </source>
</evidence>
<evidence type="ECO:0000256" key="8">
    <source>
        <dbReference type="ARBA" id="ARBA00022786"/>
    </source>
</evidence>
<dbReference type="eggNOG" id="KOG0978">
    <property type="taxonomic scope" value="Eukaryota"/>
</dbReference>
<dbReference type="InterPro" id="IPR001841">
    <property type="entry name" value="Znf_RING"/>
</dbReference>
<evidence type="ECO:0000313" key="19">
    <source>
        <dbReference type="EMBL" id="EGG10527.1"/>
    </source>
</evidence>
<keyword evidence="8 15" id="KW-0833">Ubl conjugation pathway</keyword>
<dbReference type="PANTHER" id="PTHR23163">
    <property type="entry name" value="RING FINGER PROTEIN-RELATED"/>
    <property type="match status" value="1"/>
</dbReference>
<sequence>MMEDQRKRRIESSVGLTGPTSRKKPMLVANPTTSSTTDPSISSINLDRSIDQSDSTLQLQNGLIGDDERLENFRKEALWRQLQEYKRDLRRAQAKLEQSEDQKNDAEARLAAVDVCWNQLVEDVRILFKDIDPAVDSSSGSILSSLPSSPTSLDRAIQQRSTASKDLIVHLISLASSSSVISPDLEEVRSRCRRLTQESATSRAALSLAESKLKQLQDQLEVTEEAARRAEKKLDRERSRTVRELDAQGQGGSTSHSVVQPEPLSEEVPKTNGDSHSNGARSAASDHPPPPITNGTDSMDIDTIREIEDVRTRELEMLKEELLHRAHEIDMLQWKILNLPDDVVHESPAYKRLKTEMSHATIELERTRTLLETAQKEADEFRERQNDFGAAISTEMTSRIEDLEKKLSSRDADVTRIRATREEARSELHELKSRDAEKMKQVAQIRTLANSRQDRISALASEVRRLKMRLAADVGDKDSVDYLATNEEIELAKSLQARLKKAEEVIENLKSQLEKFTQDLSGIEDPMKLIQSEAEARAEVSLMQKRLDEVESLDSSLEAQKILKVQLAAQESAATMLYTEVDRLSNAWAALDEQNRDKVFKLAEHDEKVLKAVHEKAKADNRYFSAMRANETLKTQSAVLEKMAEKQTTTISKLNDELRAISSRLTSAEKEITIHQKVLSSHKTKISELSIENEDLSNRAALHDTKMNDVMNLLRERTAQVEEEAASRRKAEENLIGLERELSKMKSRNGMSGTVGMGESSNVEIEELKSFNDDLTKMLKCNSCKQRFKSHVITRCMHLFCGKCLDSRIETRQRKCPTCSVGFGVGDVSAVYF</sequence>
<evidence type="ECO:0000256" key="2">
    <source>
        <dbReference type="ARBA" id="ARBA00004123"/>
    </source>
</evidence>
<dbReference type="UniPathway" id="UPA00143"/>
<evidence type="ECO:0000256" key="9">
    <source>
        <dbReference type="ARBA" id="ARBA00022833"/>
    </source>
</evidence>
<dbReference type="Pfam" id="PF00097">
    <property type="entry name" value="zf-C3HC4"/>
    <property type="match status" value="1"/>
</dbReference>
<dbReference type="GO" id="GO:0033503">
    <property type="term" value="C:HULC complex"/>
    <property type="evidence" value="ECO:0007669"/>
    <property type="project" value="TreeGrafter"/>
</dbReference>
<feature type="region of interest" description="Disordered" evidence="17">
    <location>
        <begin position="1"/>
        <end position="45"/>
    </location>
</feature>
<dbReference type="GO" id="GO:0006325">
    <property type="term" value="P:chromatin organization"/>
    <property type="evidence" value="ECO:0007669"/>
    <property type="project" value="UniProtKB-KW"/>
</dbReference>
<dbReference type="Pfam" id="PF26095">
    <property type="entry name" value="CC_Bre1"/>
    <property type="match status" value="1"/>
</dbReference>
<reference evidence="20" key="1">
    <citation type="journal article" date="2011" name="Proc. Natl. Acad. Sci. U.S.A.">
        <title>Obligate biotrophy features unraveled by the genomic analysis of rust fungi.</title>
        <authorList>
            <person name="Duplessis S."/>
            <person name="Cuomo C.A."/>
            <person name="Lin Y.-C."/>
            <person name="Aerts A."/>
            <person name="Tisserant E."/>
            <person name="Veneault-Fourrey C."/>
            <person name="Joly D.L."/>
            <person name="Hacquard S."/>
            <person name="Amselem J."/>
            <person name="Cantarel B.L."/>
            <person name="Chiu R."/>
            <person name="Coutinho P.M."/>
            <person name="Feau N."/>
            <person name="Field M."/>
            <person name="Frey P."/>
            <person name="Gelhaye E."/>
            <person name="Goldberg J."/>
            <person name="Grabherr M.G."/>
            <person name="Kodira C.D."/>
            <person name="Kohler A."/>
            <person name="Kuees U."/>
            <person name="Lindquist E.A."/>
            <person name="Lucas S.M."/>
            <person name="Mago R."/>
            <person name="Mauceli E."/>
            <person name="Morin E."/>
            <person name="Murat C."/>
            <person name="Pangilinan J.L."/>
            <person name="Park R."/>
            <person name="Pearson M."/>
            <person name="Quesneville H."/>
            <person name="Rouhier N."/>
            <person name="Sakthikumar S."/>
            <person name="Salamov A.A."/>
            <person name="Schmutz J."/>
            <person name="Selles B."/>
            <person name="Shapiro H."/>
            <person name="Tanguay P."/>
            <person name="Tuskan G.A."/>
            <person name="Henrissat B."/>
            <person name="Van de Peer Y."/>
            <person name="Rouze P."/>
            <person name="Ellis J.G."/>
            <person name="Dodds P.N."/>
            <person name="Schein J.E."/>
            <person name="Zhong S."/>
            <person name="Hamelin R.C."/>
            <person name="Grigoriev I.V."/>
            <person name="Szabo L.J."/>
            <person name="Martin F."/>
        </authorList>
    </citation>
    <scope>NUCLEOTIDE SEQUENCE [LARGE SCALE GENOMIC DNA]</scope>
    <source>
        <strain evidence="20">98AG31 / pathotype 3-4-7</strain>
    </source>
</reference>
<dbReference type="GeneID" id="18925605"/>
<comment type="subcellular location">
    <subcellularLocation>
        <location evidence="2 15">Nucleus</location>
    </subcellularLocation>
</comment>
<evidence type="ECO:0000256" key="17">
    <source>
        <dbReference type="SAM" id="MobiDB-lite"/>
    </source>
</evidence>
<evidence type="ECO:0000256" key="1">
    <source>
        <dbReference type="ARBA" id="ARBA00000900"/>
    </source>
</evidence>
<dbReference type="EMBL" id="GL883094">
    <property type="protein sequence ID" value="EGG10527.1"/>
    <property type="molecule type" value="Genomic_DNA"/>
</dbReference>
<feature type="domain" description="RING-type" evidence="18">
    <location>
        <begin position="781"/>
        <end position="820"/>
    </location>
</feature>
<dbReference type="InParanoid" id="F4RAS0"/>
<dbReference type="InterPro" id="IPR013956">
    <property type="entry name" value="E3_ubiquit_lig_Bre1"/>
</dbReference>
<feature type="compositionally biased region" description="Basic and acidic residues" evidence="17">
    <location>
        <begin position="227"/>
        <end position="246"/>
    </location>
</feature>
<dbReference type="InterPro" id="IPR018957">
    <property type="entry name" value="Znf_C3HC4_RING-type"/>
</dbReference>
<dbReference type="AlphaFoldDB" id="F4RAS0"/>
<dbReference type="KEGG" id="mlr:MELLADRAFT_115459"/>
<dbReference type="GO" id="GO:0061630">
    <property type="term" value="F:ubiquitin protein ligase activity"/>
    <property type="evidence" value="ECO:0007669"/>
    <property type="project" value="UniProtKB-EC"/>
</dbReference>
<dbReference type="EC" id="2.3.2.27" evidence="15"/>
<evidence type="ECO:0000256" key="5">
    <source>
        <dbReference type="ARBA" id="ARBA00022679"/>
    </source>
</evidence>
<evidence type="ECO:0000256" key="10">
    <source>
        <dbReference type="ARBA" id="ARBA00022853"/>
    </source>
</evidence>
<keyword evidence="12 15" id="KW-0539">Nucleus</keyword>
<evidence type="ECO:0000256" key="3">
    <source>
        <dbReference type="ARBA" id="ARBA00004906"/>
    </source>
</evidence>
<dbReference type="PROSITE" id="PS50089">
    <property type="entry name" value="ZF_RING_2"/>
    <property type="match status" value="1"/>
</dbReference>
<keyword evidence="6 15" id="KW-0479">Metal-binding</keyword>
<dbReference type="GO" id="GO:0008270">
    <property type="term" value="F:zinc ion binding"/>
    <property type="evidence" value="ECO:0007669"/>
    <property type="project" value="UniProtKB-KW"/>
</dbReference>
<feature type="compositionally biased region" description="Low complexity" evidence="17">
    <location>
        <begin position="31"/>
        <end position="44"/>
    </location>
</feature>